<evidence type="ECO:0000256" key="1">
    <source>
        <dbReference type="SAM" id="Phobius"/>
    </source>
</evidence>
<evidence type="ECO:0000313" key="2">
    <source>
        <dbReference type="Proteomes" id="UP000050795"/>
    </source>
</evidence>
<dbReference type="AlphaFoldDB" id="A0AA85J110"/>
<keyword evidence="1" id="KW-1133">Transmembrane helix</keyword>
<dbReference type="Proteomes" id="UP000050795">
    <property type="component" value="Unassembled WGS sequence"/>
</dbReference>
<reference evidence="3" key="2">
    <citation type="submission" date="2023-11" db="UniProtKB">
        <authorList>
            <consortium name="WormBaseParasite"/>
        </authorList>
    </citation>
    <scope>IDENTIFICATION</scope>
</reference>
<feature type="transmembrane region" description="Helical" evidence="1">
    <location>
        <begin position="184"/>
        <end position="208"/>
    </location>
</feature>
<feature type="transmembrane region" description="Helical" evidence="1">
    <location>
        <begin position="38"/>
        <end position="59"/>
    </location>
</feature>
<protein>
    <submittedName>
        <fullName evidence="3">Uncharacterized protein</fullName>
    </submittedName>
</protein>
<feature type="transmembrane region" description="Helical" evidence="1">
    <location>
        <begin position="71"/>
        <end position="91"/>
    </location>
</feature>
<dbReference type="WBParaSite" id="TREG1_122980.8">
    <property type="protein sequence ID" value="TREG1_122980.8"/>
    <property type="gene ID" value="TREG1_122980"/>
</dbReference>
<proteinExistence type="predicted"/>
<organism evidence="2 3">
    <name type="scientific">Trichobilharzia regenti</name>
    <name type="common">Nasal bird schistosome</name>
    <dbReference type="NCBI Taxonomy" id="157069"/>
    <lineage>
        <taxon>Eukaryota</taxon>
        <taxon>Metazoa</taxon>
        <taxon>Spiralia</taxon>
        <taxon>Lophotrochozoa</taxon>
        <taxon>Platyhelminthes</taxon>
        <taxon>Trematoda</taxon>
        <taxon>Digenea</taxon>
        <taxon>Strigeidida</taxon>
        <taxon>Schistosomatoidea</taxon>
        <taxon>Schistosomatidae</taxon>
        <taxon>Trichobilharzia</taxon>
    </lineage>
</organism>
<name>A0AA85J110_TRIRE</name>
<keyword evidence="1" id="KW-0472">Membrane</keyword>
<keyword evidence="2" id="KW-1185">Reference proteome</keyword>
<sequence length="248" mass="27776">MKETYSSSVPNKKFVLTMKEAFKNGITRANFTLSCVKTYVILTSIMIGMTFVITLMVYYIRIIRVQIEKTYMTVIFMILGIIPILLALFVKKLGKNKLLLYGLFVLTVFVWSLAIPASSIFAEKRSIVSWLVAIFLGLSLVEGGYKFKKISTKAKLIIITSAAVLMLLGVILFMVMVLSKPLEILKFVSGAFLILSGILVLFLVGKFLKECDPSQSSGIYPVWLALITWFGVILLYITICFVLTFASQ</sequence>
<feature type="transmembrane region" description="Helical" evidence="1">
    <location>
        <begin position="98"/>
        <end position="121"/>
    </location>
</feature>
<feature type="transmembrane region" description="Helical" evidence="1">
    <location>
        <begin position="157"/>
        <end position="178"/>
    </location>
</feature>
<evidence type="ECO:0000313" key="3">
    <source>
        <dbReference type="WBParaSite" id="TREG1_122980.8"/>
    </source>
</evidence>
<feature type="transmembrane region" description="Helical" evidence="1">
    <location>
        <begin position="220"/>
        <end position="246"/>
    </location>
</feature>
<feature type="transmembrane region" description="Helical" evidence="1">
    <location>
        <begin position="127"/>
        <end position="145"/>
    </location>
</feature>
<accession>A0AA85J110</accession>
<reference evidence="2" key="1">
    <citation type="submission" date="2022-06" db="EMBL/GenBank/DDBJ databases">
        <authorList>
            <person name="Berger JAMES D."/>
            <person name="Berger JAMES D."/>
        </authorList>
    </citation>
    <scope>NUCLEOTIDE SEQUENCE [LARGE SCALE GENOMIC DNA]</scope>
</reference>
<keyword evidence="1" id="KW-0812">Transmembrane</keyword>